<keyword evidence="7" id="KW-1185">Reference proteome</keyword>
<dbReference type="PANTHER" id="PTHR22683:SF41">
    <property type="entry name" value="DNA TRANSLOCASE FTSK"/>
    <property type="match status" value="1"/>
</dbReference>
<protein>
    <submittedName>
        <fullName evidence="6">DNA translocase FtsK</fullName>
    </submittedName>
</protein>
<dbReference type="InterPro" id="IPR050206">
    <property type="entry name" value="FtsK/SpoIIIE/SftA"/>
</dbReference>
<feature type="region of interest" description="Disordered" evidence="4">
    <location>
        <begin position="1334"/>
        <end position="1369"/>
    </location>
</feature>
<dbReference type="RefSeq" id="WP_244351077.1">
    <property type="nucleotide sequence ID" value="NZ_JAFIRA010000031.1"/>
</dbReference>
<dbReference type="EMBL" id="JAFIRA010000031">
    <property type="protein sequence ID" value="MCJ2543570.1"/>
    <property type="molecule type" value="Genomic_DNA"/>
</dbReference>
<evidence type="ECO:0000256" key="3">
    <source>
        <dbReference type="PROSITE-ProRule" id="PRU00289"/>
    </source>
</evidence>
<dbReference type="Proteomes" id="UP000830835">
    <property type="component" value="Unassembled WGS sequence"/>
</dbReference>
<sequence length="1774" mass="199575">MQTIELIGQVAADFLKRSIQTDETNEGIARFLLNRLTAHQVAAICQAILQDSELAPLIKIQVPRDLVAGFGLPDEILTDERTVHLRHSDCDRPALLLANISDDQAQSLNDITSIGAQELKGQIECWINLAAKDLAIPAEQIEHWRKALNGLQKVSTPSLENFAEYIVQTRSRILEESLPVIDALGWALPALRLPRDSGYFRAIPETQLGQTQRWEKLFQQAFAKRACLLLKQTPSRKPIDEQDLQTAFDKVKDDIPAIAHPTIHSFIGSSAGWTSEAEALSKFEWESDNINTLFSGLQAQKTDIASLTLDFFNDEYPNTLTESETQYLNALKKRNKREALDEDREFYDAHRQELEGDRKLKAKWDKFVYGQPIECKDFLIGLLQAFERLFDQAETVASVKSLKIETQKKASKSKWLELNADVGRYFCTRYRGIEQLTAPHIEWETHWLFKYDALLKESQKKAKYRENTSIARAATEIKFYVEMRDSTQALIAKTQLVWRCNPNAIGMELGNDLERLLKDSPFQLSQVSRELVSKKGRLQGIALSDVGTLMAAYRQDRGSLVSKYDCKSDLDKTLPTKIEQAVADGRLSQNAGEAITAAWKTFAERYRAAIASFTDEGQGIASPDLLHQYRAYGNLLKTVLEHVKGDLNRIDFYQPILRLGCIRVERGKPAAIIAPWHPLRLASLAVKARQLAGLLRYIISTPEVKFGDSRLFFADLRNELDHPYYPEVCVGYQGQQPELLSVSDMVNDYSLMERPTRDESDLTTNENPAEAADRLLGIIRRYVELLPHEKTNLSVVLYQTDSIKLPQAIVNKLSEELQDDREEVRCQVVLRHRNRQKLAQLYEQMLESSDADPNAFLASEVSQDFMARLRISVMSSDVPSTTPREGKFADIVFLQDAISRQAKVVWQRSPFDSNTAEILIHSPARWARKRPSDKGELKSTVYLTCPKQTAVGQAYLDMVHSLIQGEDCSPDQHFLPARQISFQEETTKTAFDESHRLGEWVVNYDDLLERRQLVNQGVKVIRYQQNRTDERNFLVSSDASLNVLKVLVRKRLEALNLGLESNRIDKLVERLINEANAVSGDIVLRAAKCGRFASELMGVVLSKALITAEIGAQNPIGWYFLDDYASWLGQKEGQIADIMAISPQHVDGEPVLKVIISEAKYVDVAGLADARKTSQNQLRQTVDRIANALFISPGRLDRDLWLSRLSDLLLDGIEFSSDNKLNIEQWREQIRSGTLRIDLSGYSQVFVSGTNESNVEGERLPIPKVERCFQEVFNRESVRKLVLAYEAGQPLFPIREQIGDDKPWTVAKALQPADRVTWVLEIGKVDIAASPLTKPAKINPSENHDSPLQPLSDQPVEPETTVSPGDSPIESVDSWASPALVSWWQQGQAQTRQGDAAAEKWLEEVAGKLRTALLGYNLQAKIEGKRLTPNAAIVRFKGSDNLKLDDIEKKRSQLLTTHALNIISVYGQPGEIVVTVARPQRQTISLREVWAKRKINRSPSGVNLSFVIGVKELDGELLYLNLGSSFENLEQHAPHTLIAGATGSGKSVLLQNLLLDICATNSPKLASIYLIDPKMGVDYANISDLHHLKEGIIIDQDRAIEVLELLVEEMDNRYRKFLPQKAKSLQDYNSKVPEQDRLPVLWLVHDEFAEWMLVDEYKAAVSAAVQRLGVKARAAGIYLIFAAQRPDANVLPVQLRDNLGNRLILRVESVGTSEISLGQKGAEDLLGKGHLAARLTNQSDLIYAQVPFLSDEEMAAIAEIIKQQWQTLQGLPNL</sequence>
<reference evidence="6" key="1">
    <citation type="submission" date="2021-02" db="EMBL/GenBank/DDBJ databases">
        <title>The CRISPR/cas machinery reduction and long-range gene transfer in the hot spring cyanobacterium Synechococcus.</title>
        <authorList>
            <person name="Dvorak P."/>
            <person name="Jahodarova E."/>
            <person name="Hasler P."/>
            <person name="Poulickova A."/>
        </authorList>
    </citation>
    <scope>NUCLEOTIDE SEQUENCE</scope>
    <source>
        <strain evidence="6">Rupite</strain>
    </source>
</reference>
<keyword evidence="1 3" id="KW-0547">Nucleotide-binding</keyword>
<dbReference type="SUPFAM" id="SSF52540">
    <property type="entry name" value="P-loop containing nucleoside triphosphate hydrolases"/>
    <property type="match status" value="1"/>
</dbReference>
<evidence type="ECO:0000259" key="5">
    <source>
        <dbReference type="PROSITE" id="PS50901"/>
    </source>
</evidence>
<dbReference type="Pfam" id="PF01580">
    <property type="entry name" value="FtsK_SpoIIIE"/>
    <property type="match status" value="1"/>
</dbReference>
<keyword evidence="2 3" id="KW-0067">ATP-binding</keyword>
<dbReference type="PROSITE" id="PS50901">
    <property type="entry name" value="FTSK"/>
    <property type="match status" value="1"/>
</dbReference>
<proteinExistence type="predicted"/>
<dbReference type="PANTHER" id="PTHR22683">
    <property type="entry name" value="SPORULATION PROTEIN RELATED"/>
    <property type="match status" value="1"/>
</dbReference>
<evidence type="ECO:0000313" key="6">
    <source>
        <dbReference type="EMBL" id="MCJ2543570.1"/>
    </source>
</evidence>
<feature type="binding site" evidence="3">
    <location>
        <begin position="1540"/>
        <end position="1547"/>
    </location>
    <ligand>
        <name>ATP</name>
        <dbReference type="ChEBI" id="CHEBI:30616"/>
    </ligand>
</feature>
<feature type="domain" description="FtsK" evidence="5">
    <location>
        <begin position="1515"/>
        <end position="1714"/>
    </location>
</feature>
<name>A0ABT0CCT0_THEVL</name>
<gene>
    <name evidence="6" type="ORF">JX360_11745</name>
</gene>
<dbReference type="InterPro" id="IPR002543">
    <property type="entry name" value="FtsK_dom"/>
</dbReference>
<evidence type="ECO:0000256" key="4">
    <source>
        <dbReference type="SAM" id="MobiDB-lite"/>
    </source>
</evidence>
<evidence type="ECO:0000256" key="1">
    <source>
        <dbReference type="ARBA" id="ARBA00022741"/>
    </source>
</evidence>
<evidence type="ECO:0000256" key="2">
    <source>
        <dbReference type="ARBA" id="ARBA00022840"/>
    </source>
</evidence>
<dbReference type="InterPro" id="IPR027417">
    <property type="entry name" value="P-loop_NTPase"/>
</dbReference>
<dbReference type="CDD" id="cd01127">
    <property type="entry name" value="TrwB_TraG_TraD_VirD4"/>
    <property type="match status" value="1"/>
</dbReference>
<accession>A0ABT0CCT0</accession>
<dbReference type="Gene3D" id="3.40.50.300">
    <property type="entry name" value="P-loop containing nucleotide triphosphate hydrolases"/>
    <property type="match status" value="1"/>
</dbReference>
<organism evidence="6 7">
    <name type="scientific">Thermostichus vulcanus str. 'Rupite'</name>
    <dbReference type="NCBI Taxonomy" id="2813851"/>
    <lineage>
        <taxon>Bacteria</taxon>
        <taxon>Bacillati</taxon>
        <taxon>Cyanobacteriota</taxon>
        <taxon>Cyanophyceae</taxon>
        <taxon>Thermostichales</taxon>
        <taxon>Thermostichaceae</taxon>
        <taxon>Thermostichus</taxon>
    </lineage>
</organism>
<comment type="caution">
    <text evidence="6">The sequence shown here is derived from an EMBL/GenBank/DDBJ whole genome shotgun (WGS) entry which is preliminary data.</text>
</comment>
<evidence type="ECO:0000313" key="7">
    <source>
        <dbReference type="Proteomes" id="UP000830835"/>
    </source>
</evidence>